<keyword evidence="1 2" id="KW-0238">DNA-binding</keyword>
<dbReference type="SUPFAM" id="SSF46689">
    <property type="entry name" value="Homeodomain-like"/>
    <property type="match status" value="1"/>
</dbReference>
<dbReference type="InterPro" id="IPR001647">
    <property type="entry name" value="HTH_TetR"/>
</dbReference>
<keyword evidence="5" id="KW-1185">Reference proteome</keyword>
<dbReference type="InterPro" id="IPR009057">
    <property type="entry name" value="Homeodomain-like_sf"/>
</dbReference>
<dbReference type="EMBL" id="AP026708">
    <property type="protein sequence ID" value="BDQ33833.1"/>
    <property type="molecule type" value="Genomic_DNA"/>
</dbReference>
<dbReference type="PROSITE" id="PS01081">
    <property type="entry name" value="HTH_TETR_1"/>
    <property type="match status" value="1"/>
</dbReference>
<dbReference type="Proteomes" id="UP001061361">
    <property type="component" value="Chromosome"/>
</dbReference>
<dbReference type="Gene3D" id="1.10.357.10">
    <property type="entry name" value="Tetracycline Repressor, domain 2"/>
    <property type="match status" value="1"/>
</dbReference>
<protein>
    <submittedName>
        <fullName evidence="4">TetR family transcriptional regulator</fullName>
    </submittedName>
</protein>
<dbReference type="PANTHER" id="PTHR30055:SF226">
    <property type="entry name" value="HTH-TYPE TRANSCRIPTIONAL REGULATOR PKSA"/>
    <property type="match status" value="1"/>
</dbReference>
<name>A0ABN6RVB0_9BACT</name>
<sequence length="210" mass="23962">MSKDSTRDRILAAASAEFSIKGFDKTTVRDICTRADVNVAAINYHFRDKQNLYYKVLAHWMDDYMEKTGLRESMTSLKSPEEKYRQYLRAELSYMCKANDPDGVQLNQARQIIQELSSEDHDPEVFRCHKEVEEEILFPVLQELLGGCEDMAVVADAAMAATSLSVHYFLRALDDPQFTIQTEEDLDHTTNFLATFALGGLKAIKEKYNA</sequence>
<dbReference type="InterPro" id="IPR050109">
    <property type="entry name" value="HTH-type_TetR-like_transc_reg"/>
</dbReference>
<dbReference type="RefSeq" id="WP_264983886.1">
    <property type="nucleotide sequence ID" value="NZ_AP026708.1"/>
</dbReference>
<feature type="domain" description="HTH tetR-type" evidence="3">
    <location>
        <begin position="4"/>
        <end position="64"/>
    </location>
</feature>
<evidence type="ECO:0000256" key="1">
    <source>
        <dbReference type="ARBA" id="ARBA00023125"/>
    </source>
</evidence>
<evidence type="ECO:0000313" key="4">
    <source>
        <dbReference type="EMBL" id="BDQ33833.1"/>
    </source>
</evidence>
<dbReference type="InterPro" id="IPR023772">
    <property type="entry name" value="DNA-bd_HTH_TetR-type_CS"/>
</dbReference>
<evidence type="ECO:0000313" key="5">
    <source>
        <dbReference type="Proteomes" id="UP001061361"/>
    </source>
</evidence>
<evidence type="ECO:0000259" key="3">
    <source>
        <dbReference type="PROSITE" id="PS50977"/>
    </source>
</evidence>
<gene>
    <name evidence="4" type="ORF">JCM14722_13750</name>
</gene>
<dbReference type="Pfam" id="PF00440">
    <property type="entry name" value="TetR_N"/>
    <property type="match status" value="1"/>
</dbReference>
<reference evidence="4" key="1">
    <citation type="submission" date="2022-08" db="EMBL/GenBank/DDBJ databases">
        <title>Genome Sequence of the sulphate-reducing bacterium, Pseudodesulfovibrio portus JCM14722.</title>
        <authorList>
            <person name="Kondo R."/>
            <person name="Kataoka T."/>
        </authorList>
    </citation>
    <scope>NUCLEOTIDE SEQUENCE</scope>
    <source>
        <strain evidence="4">JCM 14722</strain>
    </source>
</reference>
<dbReference type="PANTHER" id="PTHR30055">
    <property type="entry name" value="HTH-TYPE TRANSCRIPTIONAL REGULATOR RUTR"/>
    <property type="match status" value="1"/>
</dbReference>
<feature type="DNA-binding region" description="H-T-H motif" evidence="2">
    <location>
        <begin position="27"/>
        <end position="46"/>
    </location>
</feature>
<evidence type="ECO:0000256" key="2">
    <source>
        <dbReference type="PROSITE-ProRule" id="PRU00335"/>
    </source>
</evidence>
<accession>A0ABN6RVB0</accession>
<organism evidence="4 5">
    <name type="scientific">Pseudodesulfovibrio portus</name>
    <dbReference type="NCBI Taxonomy" id="231439"/>
    <lineage>
        <taxon>Bacteria</taxon>
        <taxon>Pseudomonadati</taxon>
        <taxon>Thermodesulfobacteriota</taxon>
        <taxon>Desulfovibrionia</taxon>
        <taxon>Desulfovibrionales</taxon>
        <taxon>Desulfovibrionaceae</taxon>
    </lineage>
</organism>
<proteinExistence type="predicted"/>
<dbReference type="PROSITE" id="PS50977">
    <property type="entry name" value="HTH_TETR_2"/>
    <property type="match status" value="1"/>
</dbReference>